<keyword evidence="1" id="KW-0732">Signal</keyword>
<dbReference type="PROSITE" id="PS51257">
    <property type="entry name" value="PROKAR_LIPOPROTEIN"/>
    <property type="match status" value="1"/>
</dbReference>
<gene>
    <name evidence="3" type="ORF">F0U60_27765</name>
</gene>
<protein>
    <submittedName>
        <fullName evidence="3">Carboxymuconolactone decarboxylase family protein</fullName>
    </submittedName>
</protein>
<keyword evidence="4" id="KW-1185">Reference proteome</keyword>
<dbReference type="EMBL" id="CP043494">
    <property type="protein sequence ID" value="WNG47493.1"/>
    <property type="molecule type" value="Genomic_DNA"/>
</dbReference>
<feature type="chain" id="PRO_5045702148" evidence="1">
    <location>
        <begin position="24"/>
        <end position="173"/>
    </location>
</feature>
<sequence>MRLRPLLLLSPLLALSLGGCVHAIPAAQASPPVEPARTNPTVADRVARGEALVSELNGGKPQPALEAMRRDFPFLAEATAAYALGDVWGRQELDVRTRQLAAMAAFASLGQLAQFKIHAGYALNAGVKPEELKEIVYLITVPAGFPRAIDASQVLKQLFDERGIESSAQAPTR</sequence>
<evidence type="ECO:0000259" key="2">
    <source>
        <dbReference type="Pfam" id="PF02627"/>
    </source>
</evidence>
<name>A0ABY9WWI6_9BACT</name>
<dbReference type="InterPro" id="IPR003779">
    <property type="entry name" value="CMD-like"/>
</dbReference>
<evidence type="ECO:0000256" key="1">
    <source>
        <dbReference type="SAM" id="SignalP"/>
    </source>
</evidence>
<dbReference type="SUPFAM" id="SSF69118">
    <property type="entry name" value="AhpD-like"/>
    <property type="match status" value="1"/>
</dbReference>
<evidence type="ECO:0000313" key="4">
    <source>
        <dbReference type="Proteomes" id="UP001611383"/>
    </source>
</evidence>
<proteinExistence type="predicted"/>
<feature type="signal peptide" evidence="1">
    <location>
        <begin position="1"/>
        <end position="23"/>
    </location>
</feature>
<dbReference type="Gene3D" id="1.20.1290.10">
    <property type="entry name" value="AhpD-like"/>
    <property type="match status" value="1"/>
</dbReference>
<dbReference type="Proteomes" id="UP001611383">
    <property type="component" value="Chromosome"/>
</dbReference>
<dbReference type="PANTHER" id="PTHR33570">
    <property type="entry name" value="4-CARBOXYMUCONOLACTONE DECARBOXYLASE FAMILY PROTEIN"/>
    <property type="match status" value="1"/>
</dbReference>
<accession>A0ABY9WWI6</accession>
<dbReference type="InterPro" id="IPR052512">
    <property type="entry name" value="4CMD/NDH-1_regulator"/>
</dbReference>
<dbReference type="InterPro" id="IPR029032">
    <property type="entry name" value="AhpD-like"/>
</dbReference>
<dbReference type="RefSeq" id="WP_395803895.1">
    <property type="nucleotide sequence ID" value="NZ_CP043494.1"/>
</dbReference>
<dbReference type="Pfam" id="PF02627">
    <property type="entry name" value="CMD"/>
    <property type="match status" value="1"/>
</dbReference>
<reference evidence="3 4" key="1">
    <citation type="submission" date="2019-08" db="EMBL/GenBank/DDBJ databases">
        <title>Archangium and Cystobacter genomes.</title>
        <authorList>
            <person name="Chen I.-C.K."/>
            <person name="Wielgoss S."/>
        </authorList>
    </citation>
    <scope>NUCLEOTIDE SEQUENCE [LARGE SCALE GENOMIC DNA]</scope>
    <source>
        <strain evidence="3 4">Cbm 6</strain>
    </source>
</reference>
<feature type="domain" description="Carboxymuconolactone decarboxylase-like" evidence="2">
    <location>
        <begin position="75"/>
        <end position="156"/>
    </location>
</feature>
<evidence type="ECO:0000313" key="3">
    <source>
        <dbReference type="EMBL" id="WNG47493.1"/>
    </source>
</evidence>
<dbReference type="PANTHER" id="PTHR33570:SF2">
    <property type="entry name" value="CARBOXYMUCONOLACTONE DECARBOXYLASE-LIKE DOMAIN-CONTAINING PROTEIN"/>
    <property type="match status" value="1"/>
</dbReference>
<organism evidence="3 4">
    <name type="scientific">Archangium minus</name>
    <dbReference type="NCBI Taxonomy" id="83450"/>
    <lineage>
        <taxon>Bacteria</taxon>
        <taxon>Pseudomonadati</taxon>
        <taxon>Myxococcota</taxon>
        <taxon>Myxococcia</taxon>
        <taxon>Myxococcales</taxon>
        <taxon>Cystobacterineae</taxon>
        <taxon>Archangiaceae</taxon>
        <taxon>Archangium</taxon>
    </lineage>
</organism>